<keyword evidence="6" id="KW-0695">RNA-directed DNA polymerase</keyword>
<dbReference type="PANTHER" id="PTHR37984">
    <property type="entry name" value="PROTEIN CBG26694"/>
    <property type="match status" value="1"/>
</dbReference>
<reference evidence="9" key="1">
    <citation type="journal article" date="2014" name="Nat. Genet.">
        <title>Genome and transcriptome of the porcine whipworm Trichuris suis.</title>
        <authorList>
            <person name="Jex A.R."/>
            <person name="Nejsum P."/>
            <person name="Schwarz E.M."/>
            <person name="Hu L."/>
            <person name="Young N.D."/>
            <person name="Hall R.S."/>
            <person name="Korhonen P.K."/>
            <person name="Liao S."/>
            <person name="Thamsborg S."/>
            <person name="Xia J."/>
            <person name="Xu P."/>
            <person name="Wang S."/>
            <person name="Scheerlinck J.P."/>
            <person name="Hofmann A."/>
            <person name="Sternberg P.W."/>
            <person name="Wang J."/>
            <person name="Gasser R.B."/>
        </authorList>
    </citation>
    <scope>NUCLEOTIDE SEQUENCE [LARGE SCALE GENOMIC DNA]</scope>
    <source>
        <strain evidence="9">DCEP-RM93F</strain>
    </source>
</reference>
<proteinExistence type="predicted"/>
<dbReference type="Pfam" id="PF17917">
    <property type="entry name" value="RT_RNaseH"/>
    <property type="match status" value="1"/>
</dbReference>
<dbReference type="SUPFAM" id="SSF56672">
    <property type="entry name" value="DNA/RNA polymerases"/>
    <property type="match status" value="1"/>
</dbReference>
<dbReference type="GO" id="GO:0003964">
    <property type="term" value="F:RNA-directed DNA polymerase activity"/>
    <property type="evidence" value="ECO:0007669"/>
    <property type="project" value="UniProtKB-KW"/>
</dbReference>
<feature type="non-terminal residue" evidence="9">
    <location>
        <position position="1"/>
    </location>
</feature>
<evidence type="ECO:0000256" key="5">
    <source>
        <dbReference type="ARBA" id="ARBA00022801"/>
    </source>
</evidence>
<keyword evidence="3" id="KW-0540">Nuclease</keyword>
<keyword evidence="4" id="KW-0255">Endonuclease</keyword>
<keyword evidence="1" id="KW-0808">Transferase</keyword>
<dbReference type="InterPro" id="IPR043502">
    <property type="entry name" value="DNA/RNA_pol_sf"/>
</dbReference>
<evidence type="ECO:0000313" key="9">
    <source>
        <dbReference type="EMBL" id="KFD68020.1"/>
    </source>
</evidence>
<evidence type="ECO:0000256" key="2">
    <source>
        <dbReference type="ARBA" id="ARBA00022695"/>
    </source>
</evidence>
<accession>A0A085NEX4</accession>
<dbReference type="CDD" id="cd09274">
    <property type="entry name" value="RNase_HI_RT_Ty3"/>
    <property type="match status" value="1"/>
</dbReference>
<dbReference type="GO" id="GO:0004519">
    <property type="term" value="F:endonuclease activity"/>
    <property type="evidence" value="ECO:0007669"/>
    <property type="project" value="UniProtKB-KW"/>
</dbReference>
<keyword evidence="5" id="KW-0378">Hydrolase</keyword>
<organism evidence="9">
    <name type="scientific">Trichuris suis</name>
    <name type="common">pig whipworm</name>
    <dbReference type="NCBI Taxonomy" id="68888"/>
    <lineage>
        <taxon>Eukaryota</taxon>
        <taxon>Metazoa</taxon>
        <taxon>Ecdysozoa</taxon>
        <taxon>Nematoda</taxon>
        <taxon>Enoplea</taxon>
        <taxon>Dorylaimia</taxon>
        <taxon>Trichinellida</taxon>
        <taxon>Trichuridae</taxon>
        <taxon>Trichuris</taxon>
    </lineage>
</organism>
<gene>
    <name evidence="8" type="ORF">M514_19895</name>
    <name evidence="9" type="ORF">M514_19897</name>
</gene>
<dbReference type="AlphaFoldDB" id="A0A085NEX4"/>
<evidence type="ECO:0000256" key="3">
    <source>
        <dbReference type="ARBA" id="ARBA00022722"/>
    </source>
</evidence>
<evidence type="ECO:0000256" key="4">
    <source>
        <dbReference type="ARBA" id="ARBA00022759"/>
    </source>
</evidence>
<dbReference type="InterPro" id="IPR041373">
    <property type="entry name" value="RT_RNaseH"/>
</dbReference>
<name>A0A085NEX4_9BILA</name>
<evidence type="ECO:0000313" key="8">
    <source>
        <dbReference type="EMBL" id="KFD68018.1"/>
    </source>
</evidence>
<dbReference type="Proteomes" id="UP000030758">
    <property type="component" value="Unassembled WGS sequence"/>
</dbReference>
<evidence type="ECO:0000259" key="7">
    <source>
        <dbReference type="Pfam" id="PF17917"/>
    </source>
</evidence>
<feature type="domain" description="Reverse transcriptase RNase H-like" evidence="7">
    <location>
        <begin position="3"/>
        <end position="86"/>
    </location>
</feature>
<evidence type="ECO:0000256" key="1">
    <source>
        <dbReference type="ARBA" id="ARBA00022679"/>
    </source>
</evidence>
<dbReference type="InterPro" id="IPR050951">
    <property type="entry name" value="Retrovirus_Pol_polyprotein"/>
</dbReference>
<dbReference type="EMBL" id="KL367509">
    <property type="protein sequence ID" value="KFD68020.1"/>
    <property type="molecule type" value="Genomic_DNA"/>
</dbReference>
<dbReference type="EMBL" id="KL367509">
    <property type="protein sequence ID" value="KFD68018.1"/>
    <property type="molecule type" value="Genomic_DNA"/>
</dbReference>
<dbReference type="GO" id="GO:0016787">
    <property type="term" value="F:hydrolase activity"/>
    <property type="evidence" value="ECO:0007669"/>
    <property type="project" value="UniProtKB-KW"/>
</dbReference>
<protein>
    <recommendedName>
        <fullName evidence="7">Reverse transcriptase RNase H-like domain-containing protein</fullName>
    </recommendedName>
</protein>
<keyword evidence="2" id="KW-0548">Nucleotidyltransferase</keyword>
<sequence length="158" mass="17850">LNDGTVKVVAHASKTLSRAQRNYAQIKKEALAVVYGVKKFHKYLWERHFTLLTDHKPLVTIFGSAKGIPQTAACCLKRWAGLIMNYSFDIEYRSTKDFSQADYLSRLPSSGDDLFDAKFDQHDAEEDLSTKCLILEMQAELLVTAELIAEMTAENSSR</sequence>
<dbReference type="PANTHER" id="PTHR37984:SF5">
    <property type="entry name" value="PROTEIN NYNRIN-LIKE"/>
    <property type="match status" value="1"/>
</dbReference>
<evidence type="ECO:0000256" key="6">
    <source>
        <dbReference type="ARBA" id="ARBA00022918"/>
    </source>
</evidence>